<evidence type="ECO:0000256" key="14">
    <source>
        <dbReference type="ARBA" id="ARBA00025049"/>
    </source>
</evidence>
<dbReference type="RefSeq" id="WP_146682395.1">
    <property type="nucleotide sequence ID" value="NZ_CP019646.1"/>
</dbReference>
<dbReference type="Gene3D" id="3.30.230.20">
    <property type="entry name" value="lpxc deacetylase, domain 1"/>
    <property type="match status" value="1"/>
</dbReference>
<accession>A0A1Q2MBQ6</accession>
<evidence type="ECO:0000256" key="15">
    <source>
        <dbReference type="HAMAP-Rule" id="MF_00406"/>
    </source>
</evidence>
<evidence type="ECO:0000256" key="4">
    <source>
        <dbReference type="ARBA" id="ARBA00005002"/>
    </source>
</evidence>
<protein>
    <recommendedName>
        <fullName evidence="15">3-hydroxyacyl-[acyl-carrier-protein] dehydratase FabZ</fullName>
        <ecNumber evidence="15">4.2.1.59</ecNumber>
    </recommendedName>
    <alternativeName>
        <fullName evidence="15">(3R)-hydroxymyristoyl-[acyl-carrier-protein] dehydratase</fullName>
        <shortName evidence="15">(3R)-hydroxymyristoyl-ACP dehydrase</shortName>
    </alternativeName>
    <alternativeName>
        <fullName evidence="15">Beta-hydroxyacyl-ACP dehydratase</fullName>
    </alternativeName>
</protein>
<evidence type="ECO:0000256" key="7">
    <source>
        <dbReference type="ARBA" id="ARBA00022556"/>
    </source>
</evidence>
<dbReference type="NCBIfam" id="TIGR01750">
    <property type="entry name" value="fabZ"/>
    <property type="match status" value="1"/>
</dbReference>
<evidence type="ECO:0000256" key="5">
    <source>
        <dbReference type="ARBA" id="ARBA00022490"/>
    </source>
</evidence>
<comment type="function">
    <text evidence="2">Catalyzes the hydrolysis of UDP-3-O-myristoyl-N-acetylglucosamine to form UDP-3-O-myristoylglucosamine and acetate, the committed step in lipid A biosynthesis.</text>
</comment>
<dbReference type="GO" id="GO:0006633">
    <property type="term" value="P:fatty acid biosynthetic process"/>
    <property type="evidence" value="ECO:0007669"/>
    <property type="project" value="UniProtKB-UniRule"/>
</dbReference>
<evidence type="ECO:0000256" key="8">
    <source>
        <dbReference type="ARBA" id="ARBA00022723"/>
    </source>
</evidence>
<gene>
    <name evidence="16" type="primary">lpxC</name>
    <name evidence="15" type="synonym">fabZ</name>
    <name evidence="16" type="ORF">SMSP2_00445</name>
</gene>
<dbReference type="InterPro" id="IPR029069">
    <property type="entry name" value="HotDog_dom_sf"/>
</dbReference>
<dbReference type="Proteomes" id="UP000188181">
    <property type="component" value="Chromosome"/>
</dbReference>
<dbReference type="InterPro" id="IPR004463">
    <property type="entry name" value="UDP-acyl_GlcNac_deAcase"/>
</dbReference>
<dbReference type="UniPathway" id="UPA00359">
    <property type="reaction ID" value="UER00478"/>
</dbReference>
<keyword evidence="17" id="KW-1185">Reference proteome</keyword>
<dbReference type="KEGG" id="pbas:SMSP2_00445"/>
<comment type="similarity">
    <text evidence="15">Belongs to the thioester dehydratase family. FabZ subfamily.</text>
</comment>
<dbReference type="Gene3D" id="3.10.129.10">
    <property type="entry name" value="Hotdog Thioesterase"/>
    <property type="match status" value="1"/>
</dbReference>
<comment type="pathway">
    <text evidence="4">Glycolipid biosynthesis; lipid IV(A) biosynthesis; lipid IV(A) from (3R)-3-hydroxytetradecanoyl-[acyl-carrier-protein] and UDP-N-acetyl-alpha-D-glucosamine: step 2/6.</text>
</comment>
<keyword evidence="12 15" id="KW-0456">Lyase</keyword>
<keyword evidence="6 15" id="KW-0444">Lipid biosynthesis</keyword>
<comment type="catalytic activity">
    <reaction evidence="15">
        <text>a (3R)-hydroxyacyl-[ACP] = a (2E)-enoyl-[ACP] + H2O</text>
        <dbReference type="Rhea" id="RHEA:13097"/>
        <dbReference type="Rhea" id="RHEA-COMP:9925"/>
        <dbReference type="Rhea" id="RHEA-COMP:9945"/>
        <dbReference type="ChEBI" id="CHEBI:15377"/>
        <dbReference type="ChEBI" id="CHEBI:78784"/>
        <dbReference type="ChEBI" id="CHEBI:78827"/>
        <dbReference type="EC" id="4.2.1.59"/>
    </reaction>
</comment>
<evidence type="ECO:0000256" key="1">
    <source>
        <dbReference type="ARBA" id="ARBA00001947"/>
    </source>
</evidence>
<dbReference type="OrthoDB" id="9772788at2"/>
<keyword evidence="11 15" id="KW-0443">Lipid metabolism</keyword>
<keyword evidence="10" id="KW-0862">Zinc</keyword>
<proteinExistence type="inferred from homology"/>
<evidence type="ECO:0000256" key="13">
    <source>
        <dbReference type="ARBA" id="ARBA00024535"/>
    </source>
</evidence>
<dbReference type="GO" id="GO:0046872">
    <property type="term" value="F:metal ion binding"/>
    <property type="evidence" value="ECO:0007669"/>
    <property type="project" value="UniProtKB-KW"/>
</dbReference>
<dbReference type="SUPFAM" id="SSF54637">
    <property type="entry name" value="Thioesterase/thiol ester dehydrase-isomerase"/>
    <property type="match status" value="1"/>
</dbReference>
<dbReference type="AlphaFoldDB" id="A0A1Q2MBQ6"/>
<dbReference type="Pfam" id="PF03331">
    <property type="entry name" value="LpxC"/>
    <property type="match status" value="1"/>
</dbReference>
<dbReference type="GO" id="GO:0103117">
    <property type="term" value="F:UDP-3-O-acyl-N-acetylglucosamine deacetylase activity"/>
    <property type="evidence" value="ECO:0007669"/>
    <property type="project" value="UniProtKB-UniRule"/>
</dbReference>
<name>A0A1Q2MBQ6_9BACT</name>
<dbReference type="PANTHER" id="PTHR33694:SF1">
    <property type="entry name" value="UDP-3-O-ACYL-N-ACETYLGLUCOSAMINE DEACETYLASE 1, MITOCHONDRIAL-RELATED"/>
    <property type="match status" value="1"/>
</dbReference>
<dbReference type="Pfam" id="PF07977">
    <property type="entry name" value="FabA"/>
    <property type="match status" value="1"/>
</dbReference>
<dbReference type="InterPro" id="IPR010084">
    <property type="entry name" value="FabZ"/>
</dbReference>
<dbReference type="NCBIfam" id="NF000582">
    <property type="entry name" value="PRK00006.1"/>
    <property type="match status" value="1"/>
</dbReference>
<dbReference type="CDD" id="cd01288">
    <property type="entry name" value="FabZ"/>
    <property type="match status" value="1"/>
</dbReference>
<evidence type="ECO:0000256" key="11">
    <source>
        <dbReference type="ARBA" id="ARBA00023098"/>
    </source>
</evidence>
<organism evidence="16 17">
    <name type="scientific">Limihaloglobus sulfuriphilus</name>
    <dbReference type="NCBI Taxonomy" id="1851148"/>
    <lineage>
        <taxon>Bacteria</taxon>
        <taxon>Pseudomonadati</taxon>
        <taxon>Planctomycetota</taxon>
        <taxon>Phycisphaerae</taxon>
        <taxon>Sedimentisphaerales</taxon>
        <taxon>Sedimentisphaeraceae</taxon>
        <taxon>Limihaloglobus</taxon>
    </lineage>
</organism>
<evidence type="ECO:0000256" key="9">
    <source>
        <dbReference type="ARBA" id="ARBA00022801"/>
    </source>
</evidence>
<comment type="cofactor">
    <cofactor evidence="1">
        <name>Zn(2+)</name>
        <dbReference type="ChEBI" id="CHEBI:29105"/>
    </cofactor>
</comment>
<dbReference type="EC" id="4.2.1.59" evidence="15"/>
<dbReference type="STRING" id="1851148.SMSP2_00445"/>
<evidence type="ECO:0000256" key="10">
    <source>
        <dbReference type="ARBA" id="ARBA00022833"/>
    </source>
</evidence>
<evidence type="ECO:0000256" key="6">
    <source>
        <dbReference type="ARBA" id="ARBA00022516"/>
    </source>
</evidence>
<dbReference type="EMBL" id="CP019646">
    <property type="protein sequence ID" value="AQQ70104.1"/>
    <property type="molecule type" value="Genomic_DNA"/>
</dbReference>
<evidence type="ECO:0000313" key="16">
    <source>
        <dbReference type="EMBL" id="AQQ70104.1"/>
    </source>
</evidence>
<sequence length="433" mass="48017">MRKQRTIQNEVTASGKGLFSGVDAKITFKPAPQNKGIVFLRTDVDPPVAISATVDSLITKDRRTALGKGELVVEMTEHCLASARALQIDNMYIEITAFEMPGFDASSLDYFKLLRKAGICEQKAVQPKLVVKEPVFVSEGDATICAMPSMSENLHINYDLDYTQHTGIGRQLYSSDITEINFERNLAAARTFLLEAEALQFQAMGIGKHLGPKDILVINSDGPIKNSYRMPDECVKHKMLDLIGDLALVGVPLVANIAAYKSGHSLNQKLALKLRNQYLRHIQMEKTGTDALLDIKRIQKILPHRYPFLLVDKVLEIIGDQEIVGLKNVTYNELFFQGHFPTTPIMPGVLIVEALAQISGLLFAQRLENTGRIAVLLTMDGVKIRKPVVPGDQLILRAKTKKVRSRTAQCRAEAFVGDSVVAEAELKFMLMDD</sequence>
<keyword evidence="5 15" id="KW-0963">Cytoplasm</keyword>
<keyword evidence="9 16" id="KW-0378">Hydrolase</keyword>
<keyword evidence="7 15" id="KW-0441">Lipid A biosynthesis</keyword>
<comment type="subcellular location">
    <subcellularLocation>
        <location evidence="3 15">Cytoplasm</location>
    </subcellularLocation>
</comment>
<dbReference type="GO" id="GO:0005737">
    <property type="term" value="C:cytoplasm"/>
    <property type="evidence" value="ECO:0007669"/>
    <property type="project" value="UniProtKB-SubCell"/>
</dbReference>
<dbReference type="Gene3D" id="3.30.1700.10">
    <property type="entry name" value="lpxc deacetylase, domain 2"/>
    <property type="match status" value="1"/>
</dbReference>
<keyword evidence="8" id="KW-0479">Metal-binding</keyword>
<reference evidence="17" key="1">
    <citation type="submission" date="2017-02" db="EMBL/GenBank/DDBJ databases">
        <title>Comparative genomics and description of representatives of a novel lineage of planctomycetes thriving in anoxic sediments.</title>
        <authorList>
            <person name="Spring S."/>
            <person name="Bunk B."/>
            <person name="Sproer C."/>
        </authorList>
    </citation>
    <scope>NUCLEOTIDE SEQUENCE [LARGE SCALE GENOMIC DNA]</scope>
    <source>
        <strain evidence="17">SM-Chi-D1</strain>
    </source>
</reference>
<evidence type="ECO:0000313" key="17">
    <source>
        <dbReference type="Proteomes" id="UP000188181"/>
    </source>
</evidence>
<comment type="catalytic activity">
    <reaction evidence="13">
        <text>a UDP-3-O-[(3R)-3-hydroxyacyl]-N-acetyl-alpha-D-glucosamine + H2O = a UDP-3-O-[(3R)-3-hydroxyacyl]-alpha-D-glucosamine + acetate</text>
        <dbReference type="Rhea" id="RHEA:67816"/>
        <dbReference type="ChEBI" id="CHEBI:15377"/>
        <dbReference type="ChEBI" id="CHEBI:30089"/>
        <dbReference type="ChEBI" id="CHEBI:137740"/>
        <dbReference type="ChEBI" id="CHEBI:173225"/>
        <dbReference type="EC" id="3.5.1.108"/>
    </reaction>
</comment>
<dbReference type="InterPro" id="IPR013114">
    <property type="entry name" value="FabA_FabZ"/>
</dbReference>
<comment type="function">
    <text evidence="14 15">Involved in unsaturated fatty acids biosynthesis. Catalyzes the dehydration of short chain beta-hydroxyacyl-ACPs and long chain saturated and unsaturated beta-hydroxyacyl-ACPs.</text>
</comment>
<dbReference type="GO" id="GO:0019171">
    <property type="term" value="F:(3R)-hydroxyacyl-[acyl-carrier-protein] dehydratase activity"/>
    <property type="evidence" value="ECO:0007669"/>
    <property type="project" value="UniProtKB-EC"/>
</dbReference>
<dbReference type="InterPro" id="IPR011334">
    <property type="entry name" value="UDP-acyl_GlcNac_deAcase_C"/>
</dbReference>
<dbReference type="HAMAP" id="MF_00406">
    <property type="entry name" value="FabZ"/>
    <property type="match status" value="1"/>
</dbReference>
<dbReference type="GO" id="GO:0016020">
    <property type="term" value="C:membrane"/>
    <property type="evidence" value="ECO:0007669"/>
    <property type="project" value="GOC"/>
</dbReference>
<dbReference type="SUPFAM" id="SSF54211">
    <property type="entry name" value="Ribosomal protein S5 domain 2-like"/>
    <property type="match status" value="2"/>
</dbReference>
<dbReference type="InterPro" id="IPR020568">
    <property type="entry name" value="Ribosomal_Su5_D2-typ_SF"/>
</dbReference>
<dbReference type="NCBIfam" id="TIGR00325">
    <property type="entry name" value="lpxC"/>
    <property type="match status" value="1"/>
</dbReference>
<dbReference type="InterPro" id="IPR015870">
    <property type="entry name" value="UDP-acyl_N-AcGlcN_deAcase_N"/>
</dbReference>
<evidence type="ECO:0000256" key="2">
    <source>
        <dbReference type="ARBA" id="ARBA00002923"/>
    </source>
</evidence>
<dbReference type="GO" id="GO:0009245">
    <property type="term" value="P:lipid A biosynthetic process"/>
    <property type="evidence" value="ECO:0007669"/>
    <property type="project" value="UniProtKB-UniRule"/>
</dbReference>
<dbReference type="FunFam" id="3.10.129.10:FF:000001">
    <property type="entry name" value="3-hydroxyacyl-[acyl-carrier-protein] dehydratase FabZ"/>
    <property type="match status" value="1"/>
</dbReference>
<evidence type="ECO:0000256" key="3">
    <source>
        <dbReference type="ARBA" id="ARBA00004496"/>
    </source>
</evidence>
<dbReference type="PANTHER" id="PTHR33694">
    <property type="entry name" value="UDP-3-O-ACYL-N-ACETYLGLUCOSAMINE DEACETYLASE 1, MITOCHONDRIAL-RELATED"/>
    <property type="match status" value="1"/>
</dbReference>
<evidence type="ECO:0000256" key="12">
    <source>
        <dbReference type="ARBA" id="ARBA00023239"/>
    </source>
</evidence>
<feature type="active site" evidence="15">
    <location>
        <position position="339"/>
    </location>
</feature>